<name>A0A0S3SVQ1_PHAAN</name>
<reference evidence="2 3" key="1">
    <citation type="journal article" date="2015" name="Sci. Rep.">
        <title>The power of single molecule real-time sequencing technology in the de novo assembly of a eukaryotic genome.</title>
        <authorList>
            <person name="Sakai H."/>
            <person name="Naito K."/>
            <person name="Ogiso-Tanaka E."/>
            <person name="Takahashi Y."/>
            <person name="Iseki K."/>
            <person name="Muto C."/>
            <person name="Satou K."/>
            <person name="Teruya K."/>
            <person name="Shiroma A."/>
            <person name="Shimoji M."/>
            <person name="Hirano T."/>
            <person name="Itoh T."/>
            <person name="Kaga A."/>
            <person name="Tomooka N."/>
        </authorList>
    </citation>
    <scope>NUCLEOTIDE SEQUENCE [LARGE SCALE GENOMIC DNA]</scope>
    <source>
        <strain evidence="3">cv. Shumari</strain>
    </source>
</reference>
<gene>
    <name evidence="2" type="primary">Vigan.09G023200</name>
    <name evidence="2" type="ORF">VIGAN_09023200</name>
</gene>
<dbReference type="Proteomes" id="UP000291084">
    <property type="component" value="Chromosome 9"/>
</dbReference>
<dbReference type="InterPro" id="IPR002706">
    <property type="entry name" value="Xrcc1_N"/>
</dbReference>
<dbReference type="InterPro" id="IPR008979">
    <property type="entry name" value="Galactose-bd-like_sf"/>
</dbReference>
<dbReference type="SUPFAM" id="SSF49785">
    <property type="entry name" value="Galactose-binding domain-like"/>
    <property type="match status" value="1"/>
</dbReference>
<dbReference type="OrthoDB" id="1739806at2759"/>
<feature type="domain" description="DNA-repair protein Xrcc1 N-terminal" evidence="1">
    <location>
        <begin position="15"/>
        <end position="84"/>
    </location>
</feature>
<evidence type="ECO:0000313" key="3">
    <source>
        <dbReference type="Proteomes" id="UP000291084"/>
    </source>
</evidence>
<dbReference type="PANTHER" id="PTHR35833:SF1">
    <property type="entry name" value="GALACTOSE-BINDING DOMAIN-CONTAINING PROTEIN"/>
    <property type="match status" value="1"/>
</dbReference>
<dbReference type="EMBL" id="AP015042">
    <property type="protein sequence ID" value="BAT96913.1"/>
    <property type="molecule type" value="Genomic_DNA"/>
</dbReference>
<evidence type="ECO:0000259" key="1">
    <source>
        <dbReference type="Pfam" id="PF01834"/>
    </source>
</evidence>
<dbReference type="Pfam" id="PF01834">
    <property type="entry name" value="XRCC1_N"/>
    <property type="match status" value="1"/>
</dbReference>
<accession>A0A0S3SVQ1</accession>
<dbReference type="AlphaFoldDB" id="A0A0S3SVQ1"/>
<evidence type="ECO:0000313" key="2">
    <source>
        <dbReference type="EMBL" id="BAT96913.1"/>
    </source>
</evidence>
<protein>
    <recommendedName>
        <fullName evidence="1">DNA-repair protein Xrcc1 N-terminal domain-containing protein</fullName>
    </recommendedName>
</protein>
<sequence length="275" mass="31350">MEVELEPRVKALPFKVKATSRESPSQKALHVLDTDLRTHWSTATNTKEWILLELDEPCLLSHIRIYNKSVLEWEIAVGLRYKPETFQKVRPRCEAPRRDMTYPTSYTPCRYVRISCLRGNPIAIFFVQLIGVSVPGLEAEFQPVVNYLLPHILSHKQDPHDIHLQLLQDVTSRLLVFLPQLETDLSSFPDNPESNLRFLAMVAGPLYPILHVVNERTNSKPPGNITDLDVSKSSQLSPTLTVSSNFEPRRSRSASPLILSPYRAIVFRPDAILCF</sequence>
<proteinExistence type="predicted"/>
<dbReference type="GO" id="GO:0005634">
    <property type="term" value="C:nucleus"/>
    <property type="evidence" value="ECO:0007669"/>
    <property type="project" value="InterPro"/>
</dbReference>
<keyword evidence="3" id="KW-1185">Reference proteome</keyword>
<organism evidence="2 3">
    <name type="scientific">Vigna angularis var. angularis</name>
    <dbReference type="NCBI Taxonomy" id="157739"/>
    <lineage>
        <taxon>Eukaryota</taxon>
        <taxon>Viridiplantae</taxon>
        <taxon>Streptophyta</taxon>
        <taxon>Embryophyta</taxon>
        <taxon>Tracheophyta</taxon>
        <taxon>Spermatophyta</taxon>
        <taxon>Magnoliopsida</taxon>
        <taxon>eudicotyledons</taxon>
        <taxon>Gunneridae</taxon>
        <taxon>Pentapetalae</taxon>
        <taxon>rosids</taxon>
        <taxon>fabids</taxon>
        <taxon>Fabales</taxon>
        <taxon>Fabaceae</taxon>
        <taxon>Papilionoideae</taxon>
        <taxon>50 kb inversion clade</taxon>
        <taxon>NPAAA clade</taxon>
        <taxon>indigoferoid/millettioid clade</taxon>
        <taxon>Phaseoleae</taxon>
        <taxon>Vigna</taxon>
    </lineage>
</organism>
<dbReference type="Gene3D" id="2.60.120.260">
    <property type="entry name" value="Galactose-binding domain-like"/>
    <property type="match status" value="1"/>
</dbReference>
<dbReference type="PANTHER" id="PTHR35833">
    <property type="entry name" value="GALACTOSE-BINDING DOMAIN-LIKE, ARMADILLO-TYPE FOLD PROTEIN-RELATED"/>
    <property type="match status" value="1"/>
</dbReference>
<dbReference type="GO" id="GO:0000012">
    <property type="term" value="P:single strand break repair"/>
    <property type="evidence" value="ECO:0007669"/>
    <property type="project" value="InterPro"/>
</dbReference>
<dbReference type="GO" id="GO:0003684">
    <property type="term" value="F:damaged DNA binding"/>
    <property type="evidence" value="ECO:0007669"/>
    <property type="project" value="InterPro"/>
</dbReference>